<dbReference type="RefSeq" id="WP_026500055.1">
    <property type="nucleotide sequence ID" value="NZ_AZRV01000003.1"/>
</dbReference>
<sequence length="123" mass="13576">MGEAIFLILALILGITVLFNLGPIIVLAITLSLAYVAFRQYKKAGTTGKKMLWLILCGVFLIASVTNAPAVVGLAAAAILYLLYKNRKEKKDSAGINGNGDDPFVHFEKEWRELSRSYRPNEF</sequence>
<feature type="transmembrane region" description="Helical" evidence="1">
    <location>
        <begin position="7"/>
        <end position="31"/>
    </location>
</feature>
<dbReference type="Proteomes" id="UP000286235">
    <property type="component" value="Unassembled WGS sequence"/>
</dbReference>
<gene>
    <name evidence="2" type="ORF">Cdeb_02537</name>
</gene>
<reference evidence="2 3" key="1">
    <citation type="submission" date="2013-12" db="EMBL/GenBank/DDBJ databases">
        <title>Genome and proteome characterization of Caldibacillus debilis GB1 derived from a cellulolytic aero-tolerant co-culture.</title>
        <authorList>
            <person name="Wushke S.T."/>
            <person name="Zhang X."/>
            <person name="Fristensky B."/>
            <person name="Wilkins J.A."/>
            <person name="Levin D.B."/>
            <person name="Sparling R."/>
        </authorList>
    </citation>
    <scope>NUCLEOTIDE SEQUENCE [LARGE SCALE GENOMIC DNA]</scope>
    <source>
        <strain evidence="2 3">GB1</strain>
    </source>
</reference>
<evidence type="ECO:0000256" key="1">
    <source>
        <dbReference type="SAM" id="Phobius"/>
    </source>
</evidence>
<protein>
    <recommendedName>
        <fullName evidence="4">Lia operon protein LiaI</fullName>
    </recommendedName>
</protein>
<keyword evidence="1" id="KW-1133">Transmembrane helix</keyword>
<accession>A0A420VJA6</accession>
<keyword evidence="1" id="KW-0472">Membrane</keyword>
<feature type="transmembrane region" description="Helical" evidence="1">
    <location>
        <begin position="51"/>
        <end position="84"/>
    </location>
</feature>
<keyword evidence="3" id="KW-1185">Reference proteome</keyword>
<dbReference type="AlphaFoldDB" id="A0A420VJA6"/>
<proteinExistence type="predicted"/>
<organism evidence="2 3">
    <name type="scientific">Caldibacillus debilis GB1</name>
    <dbReference type="NCBI Taxonomy" id="1339248"/>
    <lineage>
        <taxon>Bacteria</taxon>
        <taxon>Bacillati</taxon>
        <taxon>Bacillota</taxon>
        <taxon>Bacilli</taxon>
        <taxon>Bacillales</taxon>
        <taxon>Bacillaceae</taxon>
        <taxon>Caldibacillus</taxon>
    </lineage>
</organism>
<keyword evidence="1" id="KW-0812">Transmembrane</keyword>
<dbReference type="EMBL" id="AZRV01000003">
    <property type="protein sequence ID" value="RKO63739.1"/>
    <property type="molecule type" value="Genomic_DNA"/>
</dbReference>
<name>A0A420VJA6_9BACI</name>
<comment type="caution">
    <text evidence="2">The sequence shown here is derived from an EMBL/GenBank/DDBJ whole genome shotgun (WGS) entry which is preliminary data.</text>
</comment>
<evidence type="ECO:0008006" key="4">
    <source>
        <dbReference type="Google" id="ProtNLM"/>
    </source>
</evidence>
<evidence type="ECO:0000313" key="3">
    <source>
        <dbReference type="Proteomes" id="UP000286235"/>
    </source>
</evidence>
<evidence type="ECO:0000313" key="2">
    <source>
        <dbReference type="EMBL" id="RKO63739.1"/>
    </source>
</evidence>